<evidence type="ECO:0000313" key="3">
    <source>
        <dbReference type="Proteomes" id="UP000325054"/>
    </source>
</evidence>
<dbReference type="Proteomes" id="UP000325054">
    <property type="component" value="Unassembled WGS sequence"/>
</dbReference>
<feature type="domain" description="HTH cro/C1-type" evidence="1">
    <location>
        <begin position="9"/>
        <end position="62"/>
    </location>
</feature>
<dbReference type="InterPro" id="IPR041315">
    <property type="entry name" value="PlcR_TPR"/>
</dbReference>
<accession>A0A5D4TJC9</accession>
<dbReference type="CDD" id="cd00093">
    <property type="entry name" value="HTH_XRE"/>
    <property type="match status" value="1"/>
</dbReference>
<dbReference type="InterPro" id="IPR011990">
    <property type="entry name" value="TPR-like_helical_dom_sf"/>
</dbReference>
<protein>
    <submittedName>
        <fullName evidence="2">Helix-turn-helix transcriptional regulator</fullName>
    </submittedName>
</protein>
<dbReference type="InterPro" id="IPR053163">
    <property type="entry name" value="HTH-type_regulator_Rgg"/>
</dbReference>
<dbReference type="PANTHER" id="PTHR37038:SF14">
    <property type="entry name" value="TRANSCRIPTIONAL ACTIVATOR"/>
    <property type="match status" value="1"/>
</dbReference>
<dbReference type="OrthoDB" id="1150409at2"/>
<dbReference type="InterPro" id="IPR001387">
    <property type="entry name" value="Cro/C1-type_HTH"/>
</dbReference>
<comment type="caution">
    <text evidence="2">The sequence shown here is derived from an EMBL/GenBank/DDBJ whole genome shotgun (WGS) entry which is preliminary data.</text>
</comment>
<dbReference type="AlphaFoldDB" id="A0A5D4TJC9"/>
<dbReference type="EMBL" id="VTEW01000015">
    <property type="protein sequence ID" value="TYS75757.1"/>
    <property type="molecule type" value="Genomic_DNA"/>
</dbReference>
<dbReference type="GO" id="GO:0003677">
    <property type="term" value="F:DNA binding"/>
    <property type="evidence" value="ECO:0007669"/>
    <property type="project" value="InterPro"/>
</dbReference>
<dbReference type="SMART" id="SM00530">
    <property type="entry name" value="HTH_XRE"/>
    <property type="match status" value="1"/>
</dbReference>
<organism evidence="2 3">
    <name type="scientific">Rossellomorea aquimaris</name>
    <dbReference type="NCBI Taxonomy" id="189382"/>
    <lineage>
        <taxon>Bacteria</taxon>
        <taxon>Bacillati</taxon>
        <taxon>Bacillota</taxon>
        <taxon>Bacilli</taxon>
        <taxon>Bacillales</taxon>
        <taxon>Bacillaceae</taxon>
        <taxon>Rossellomorea</taxon>
    </lineage>
</organism>
<dbReference type="PANTHER" id="PTHR37038">
    <property type="entry name" value="TRANSCRIPTIONAL REGULATOR-RELATED"/>
    <property type="match status" value="1"/>
</dbReference>
<dbReference type="Pfam" id="PF12844">
    <property type="entry name" value="HTH_19"/>
    <property type="match status" value="1"/>
</dbReference>
<sequence length="291" mass="34218">MNYEVGKKIKEIREYFNISQSELCYNICTQAMISKIEKGESIPSAEILYQLSLRLGVNQNYFFAVTSSGNNYYVDQVIEEMDKSIRQAKYQEVYELVKLEKRNPLFRHPQLKQILLWREAICTFHIEQSAEKAMEIIDAALDLSTTIDKNFSSIELKLLNSKSIFLSISNEFEESDKINQLVINFIEKKQYIEDPRIAINAYYNGSKTSVSFLQFEEAVRRAQKGIDYCMKHEQLYLLGELYYQKGNSLYNLSKDNKKEALKLMDDALWIFNKSQNKVFYQYVSEEMEKIK</sequence>
<name>A0A5D4TJC9_9BACI</name>
<gene>
    <name evidence="2" type="ORF">FZC80_16270</name>
</gene>
<evidence type="ECO:0000259" key="1">
    <source>
        <dbReference type="PROSITE" id="PS50943"/>
    </source>
</evidence>
<evidence type="ECO:0000313" key="2">
    <source>
        <dbReference type="EMBL" id="TYS75757.1"/>
    </source>
</evidence>
<dbReference type="SUPFAM" id="SSF48452">
    <property type="entry name" value="TPR-like"/>
    <property type="match status" value="1"/>
</dbReference>
<dbReference type="SUPFAM" id="SSF47413">
    <property type="entry name" value="lambda repressor-like DNA-binding domains"/>
    <property type="match status" value="1"/>
</dbReference>
<proteinExistence type="predicted"/>
<reference evidence="2 3" key="1">
    <citation type="submission" date="2019-08" db="EMBL/GenBank/DDBJ databases">
        <title>Bacillus genomes from the desert of Cuatro Cienegas, Coahuila.</title>
        <authorList>
            <person name="Olmedo-Alvarez G."/>
        </authorList>
    </citation>
    <scope>NUCLEOTIDE SEQUENCE [LARGE SCALE GENOMIC DNA]</scope>
    <source>
        <strain evidence="2 3">CH451a_14T</strain>
    </source>
</reference>
<dbReference type="InterPro" id="IPR010982">
    <property type="entry name" value="Lambda_DNA-bd_dom_sf"/>
</dbReference>
<dbReference type="Pfam" id="PF18768">
    <property type="entry name" value="RNPP_C"/>
    <property type="match status" value="1"/>
</dbReference>
<dbReference type="RefSeq" id="WP_148992458.1">
    <property type="nucleotide sequence ID" value="NZ_VTEW01000015.1"/>
</dbReference>
<dbReference type="Gene3D" id="1.25.40.10">
    <property type="entry name" value="Tetratricopeptide repeat domain"/>
    <property type="match status" value="1"/>
</dbReference>
<dbReference type="PROSITE" id="PS50943">
    <property type="entry name" value="HTH_CROC1"/>
    <property type="match status" value="1"/>
</dbReference>